<reference evidence="4 5" key="1">
    <citation type="submission" date="2014-07" db="EMBL/GenBank/DDBJ databases">
        <title>Draft genome sequence of Thalassospira tepidiphila 1-1B.</title>
        <authorList>
            <person name="Lai Q."/>
            <person name="Shao Z."/>
        </authorList>
    </citation>
    <scope>NUCLEOTIDE SEQUENCE [LARGE SCALE GENOMIC DNA]</scope>
    <source>
        <strain evidence="4 5">MCCC 1A03514</strain>
    </source>
</reference>
<dbReference type="PIRSF" id="PIRSF006162">
    <property type="entry name" value="PgpA"/>
    <property type="match status" value="1"/>
</dbReference>
<dbReference type="InterPro" id="IPR036681">
    <property type="entry name" value="PgpA-like_sf"/>
</dbReference>
<comment type="catalytic activity">
    <reaction evidence="1">
        <text>a 1,2-diacyl-sn-glycero-3-phospho-(1'-sn-glycero-3'-phosphate) + H2O = a 1,2-diacyl-sn-glycero-3-phospho-(1'-sn-glycerol) + phosphate</text>
        <dbReference type="Rhea" id="RHEA:33751"/>
        <dbReference type="ChEBI" id="CHEBI:15377"/>
        <dbReference type="ChEBI" id="CHEBI:43474"/>
        <dbReference type="ChEBI" id="CHEBI:60110"/>
        <dbReference type="ChEBI" id="CHEBI:64716"/>
        <dbReference type="EC" id="3.1.3.27"/>
    </reaction>
</comment>
<comment type="cofactor">
    <cofactor evidence="1">
        <name>Mg(2+)</name>
        <dbReference type="ChEBI" id="CHEBI:18420"/>
    </cofactor>
</comment>
<keyword evidence="1 2" id="KW-0812">Transmembrane</keyword>
<feature type="transmembrane region" description="Helical" evidence="2">
    <location>
        <begin position="7"/>
        <end position="22"/>
    </location>
</feature>
<keyword evidence="1" id="KW-0443">Lipid metabolism</keyword>
<proteinExistence type="predicted"/>
<dbReference type="GO" id="GO:0005886">
    <property type="term" value="C:plasma membrane"/>
    <property type="evidence" value="ECO:0007669"/>
    <property type="project" value="UniProtKB-SubCell"/>
</dbReference>
<evidence type="ECO:0000259" key="3">
    <source>
        <dbReference type="Pfam" id="PF04608"/>
    </source>
</evidence>
<evidence type="ECO:0000256" key="2">
    <source>
        <dbReference type="SAM" id="Phobius"/>
    </source>
</evidence>
<comment type="pathway">
    <text evidence="1">Phospholipid metabolism; phosphatidylglycerol biosynthesis; phosphatidylglycerol from CDP-diacylglycerol: step 2/2.</text>
</comment>
<dbReference type="EC" id="3.1.3.27" evidence="1"/>
<keyword evidence="1" id="KW-0442">Lipid degradation</keyword>
<keyword evidence="1" id="KW-0460">Magnesium</keyword>
<comment type="caution">
    <text evidence="4">The sequence shown here is derived from an EMBL/GenBank/DDBJ whole genome shotgun (WGS) entry which is preliminary data.</text>
</comment>
<evidence type="ECO:0000313" key="5">
    <source>
        <dbReference type="Proteomes" id="UP000094009"/>
    </source>
</evidence>
<keyword evidence="1 2" id="KW-0472">Membrane</keyword>
<dbReference type="InterPro" id="IPR026037">
    <property type="entry name" value="PgpA"/>
</dbReference>
<dbReference type="Pfam" id="PF04608">
    <property type="entry name" value="PgpA"/>
    <property type="match status" value="1"/>
</dbReference>
<sequence length="165" mass="18123">MRLLRMAFSRFMITFAATWFYSGKSPKAPGTAGSFAALPFGWLIWAYGGNTALIIASIAVFAIGIWVAHLYSNMLGIHDAGEIVIDEVVGQWMCLLVVPLGAVWMDAVWLLIAFLAFRIFDVIKPWPIRWVDRRVGGGFGIMFDDVLAGVFAMIALVGVVYLTGT</sequence>
<evidence type="ECO:0000313" key="4">
    <source>
        <dbReference type="EMBL" id="OAZ09499.1"/>
    </source>
</evidence>
<dbReference type="GO" id="GO:0006655">
    <property type="term" value="P:phosphatidylglycerol biosynthetic process"/>
    <property type="evidence" value="ECO:0007669"/>
    <property type="project" value="UniProtKB-UniPathway"/>
</dbReference>
<keyword evidence="2" id="KW-1133">Transmembrane helix</keyword>
<dbReference type="GO" id="GO:0046872">
    <property type="term" value="F:metal ion binding"/>
    <property type="evidence" value="ECO:0007669"/>
    <property type="project" value="UniProtKB-KW"/>
</dbReference>
<comment type="subcellular location">
    <subcellularLocation>
        <location evidence="1">Cell inner membrane</location>
        <topology evidence="1">Multi-pass membrane protein</topology>
    </subcellularLocation>
</comment>
<keyword evidence="1" id="KW-1208">Phospholipid metabolism</keyword>
<organism evidence="4 5">
    <name type="scientific">Thalassospira tepidiphila MCCC 1A03514</name>
    <dbReference type="NCBI Taxonomy" id="1177930"/>
    <lineage>
        <taxon>Bacteria</taxon>
        <taxon>Pseudomonadati</taxon>
        <taxon>Pseudomonadota</taxon>
        <taxon>Alphaproteobacteria</taxon>
        <taxon>Rhodospirillales</taxon>
        <taxon>Thalassospiraceae</taxon>
        <taxon>Thalassospira</taxon>
    </lineage>
</organism>
<dbReference type="PANTHER" id="PTHR36305:SF1">
    <property type="entry name" value="PHOSPHATIDYLGLYCEROPHOSPHATASE A"/>
    <property type="match status" value="1"/>
</dbReference>
<accession>A0A853KZY5</accession>
<protein>
    <recommendedName>
        <fullName evidence="1">Phosphatidylglycerophosphatase A</fullName>
        <ecNumber evidence="1">3.1.3.27</ecNumber>
    </recommendedName>
    <alternativeName>
        <fullName evidence="1">Phosphatidylglycerolphosphate phosphatase A</fullName>
    </alternativeName>
</protein>
<keyword evidence="1" id="KW-0595">Phospholipid degradation</keyword>
<comment type="function">
    <text evidence="1">Lipid phosphatase which dephosphorylates phosphatidylglycerophosphate (PGP) to phosphatidylglycerol (PG).</text>
</comment>
<dbReference type="PANTHER" id="PTHR36305">
    <property type="entry name" value="PHOSPHATIDYLGLYCEROPHOSPHATASE A"/>
    <property type="match status" value="1"/>
</dbReference>
<dbReference type="Proteomes" id="UP000094009">
    <property type="component" value="Unassembled WGS sequence"/>
</dbReference>
<dbReference type="EMBL" id="JPVZ01000005">
    <property type="protein sequence ID" value="OAZ09499.1"/>
    <property type="molecule type" value="Genomic_DNA"/>
</dbReference>
<keyword evidence="1" id="KW-0378">Hydrolase</keyword>
<dbReference type="UniPathway" id="UPA00084">
    <property type="reaction ID" value="UER00504"/>
</dbReference>
<feature type="transmembrane region" description="Helical" evidence="2">
    <location>
        <begin position="92"/>
        <end position="117"/>
    </location>
</feature>
<evidence type="ECO:0000256" key="1">
    <source>
        <dbReference type="PIRNR" id="PIRNR006162"/>
    </source>
</evidence>
<dbReference type="InterPro" id="IPR007686">
    <property type="entry name" value="YutG/PgpA"/>
</dbReference>
<dbReference type="GO" id="GO:0009395">
    <property type="term" value="P:phospholipid catabolic process"/>
    <property type="evidence" value="ECO:0007669"/>
    <property type="project" value="UniProtKB-KW"/>
</dbReference>
<dbReference type="GO" id="GO:0008962">
    <property type="term" value="F:phosphatidylglycerophosphatase activity"/>
    <property type="evidence" value="ECO:0007669"/>
    <property type="project" value="UniProtKB-EC"/>
</dbReference>
<feature type="domain" description="YutG/PgpA" evidence="3">
    <location>
        <begin position="16"/>
        <end position="159"/>
    </location>
</feature>
<dbReference type="SUPFAM" id="SSF101307">
    <property type="entry name" value="YutG-like"/>
    <property type="match status" value="1"/>
</dbReference>
<feature type="transmembrane region" description="Helical" evidence="2">
    <location>
        <begin position="52"/>
        <end position="72"/>
    </location>
</feature>
<gene>
    <name evidence="4" type="ORF">TH4_13700</name>
</gene>
<keyword evidence="1" id="KW-1003">Cell membrane</keyword>
<keyword evidence="1" id="KW-0479">Metal-binding</keyword>
<dbReference type="CDD" id="cd06971">
    <property type="entry name" value="PgpA"/>
    <property type="match status" value="1"/>
</dbReference>
<feature type="transmembrane region" description="Helical" evidence="2">
    <location>
        <begin position="138"/>
        <end position="162"/>
    </location>
</feature>
<name>A0A853KZY5_9PROT</name>
<dbReference type="AlphaFoldDB" id="A0A853KZY5"/>
<keyword evidence="1" id="KW-0997">Cell inner membrane</keyword>